<evidence type="ECO:0000313" key="2">
    <source>
        <dbReference type="Proteomes" id="UP000199181"/>
    </source>
</evidence>
<dbReference type="AlphaFoldDB" id="A0A1I0JA76"/>
<evidence type="ECO:0000313" key="1">
    <source>
        <dbReference type="EMBL" id="SEU06864.1"/>
    </source>
</evidence>
<gene>
    <name evidence="1" type="ORF">SAMN05443639_10795</name>
</gene>
<keyword evidence="2" id="KW-1185">Reference proteome</keyword>
<dbReference type="Proteomes" id="UP000199181">
    <property type="component" value="Unassembled WGS sequence"/>
</dbReference>
<accession>A0A1I0JA76</accession>
<protein>
    <submittedName>
        <fullName evidence="1">Uncharacterized protein</fullName>
    </submittedName>
</protein>
<proteinExistence type="predicted"/>
<organism evidence="1 2">
    <name type="scientific">Stigmatella erecta</name>
    <dbReference type="NCBI Taxonomy" id="83460"/>
    <lineage>
        <taxon>Bacteria</taxon>
        <taxon>Pseudomonadati</taxon>
        <taxon>Myxococcota</taxon>
        <taxon>Myxococcia</taxon>
        <taxon>Myxococcales</taxon>
        <taxon>Cystobacterineae</taxon>
        <taxon>Archangiaceae</taxon>
        <taxon>Stigmatella</taxon>
    </lineage>
</organism>
<dbReference type="EMBL" id="FOIJ01000007">
    <property type="protein sequence ID" value="SEU06864.1"/>
    <property type="molecule type" value="Genomic_DNA"/>
</dbReference>
<reference evidence="2" key="1">
    <citation type="submission" date="2016-10" db="EMBL/GenBank/DDBJ databases">
        <authorList>
            <person name="Varghese N."/>
            <person name="Submissions S."/>
        </authorList>
    </citation>
    <scope>NUCLEOTIDE SEQUENCE [LARGE SCALE GENOMIC DNA]</scope>
    <source>
        <strain evidence="2">DSM 16858</strain>
    </source>
</reference>
<name>A0A1I0JA76_9BACT</name>
<sequence length="238" mass="25208">MSHGPCVLGLMVRLDVLTRQIAAFGGARSTFILSENLVDLNLVGVHRRQTLLVPAPRLTLRAASAPLSCPLAHDLEHSRSAVAVQLRRTFFGPHSPKHSPGNLVLECLTLQTGMHVVCVVGLSSASGGHSKQLTSARGLVTDSLKPRGEPRPERLRQRLFAPKTPRGQVSQAAPSVSVPFIRKPDHLLDILFTGDRPRGRLGARNPALALGAHAALSAFCFGSMSASVGTFAGTACVA</sequence>